<name>A0AAV4RQS8_9ARAC</name>
<proteinExistence type="predicted"/>
<evidence type="ECO:0000313" key="2">
    <source>
        <dbReference type="Proteomes" id="UP001054837"/>
    </source>
</evidence>
<accession>A0AAV4RQS8</accession>
<gene>
    <name evidence="1" type="ORF">CDAR_44051</name>
</gene>
<comment type="caution">
    <text evidence="1">The sequence shown here is derived from an EMBL/GenBank/DDBJ whole genome shotgun (WGS) entry which is preliminary data.</text>
</comment>
<dbReference type="EMBL" id="BPLQ01006587">
    <property type="protein sequence ID" value="GIY23815.1"/>
    <property type="molecule type" value="Genomic_DNA"/>
</dbReference>
<evidence type="ECO:0000313" key="1">
    <source>
        <dbReference type="EMBL" id="GIY23815.1"/>
    </source>
</evidence>
<keyword evidence="2" id="KW-1185">Reference proteome</keyword>
<organism evidence="1 2">
    <name type="scientific">Caerostris darwini</name>
    <dbReference type="NCBI Taxonomy" id="1538125"/>
    <lineage>
        <taxon>Eukaryota</taxon>
        <taxon>Metazoa</taxon>
        <taxon>Ecdysozoa</taxon>
        <taxon>Arthropoda</taxon>
        <taxon>Chelicerata</taxon>
        <taxon>Arachnida</taxon>
        <taxon>Araneae</taxon>
        <taxon>Araneomorphae</taxon>
        <taxon>Entelegynae</taxon>
        <taxon>Araneoidea</taxon>
        <taxon>Araneidae</taxon>
        <taxon>Caerostris</taxon>
    </lineage>
</organism>
<sequence>MHSNFSTHLSFNSFEGVFRGILHIPLNPASLKTGGEFQKRRGRMTRIPPRRRHARFLPPEVSGGASAALNRCYNFYAHYLPCIRSDYFEDSFSTDDIPR</sequence>
<dbReference type="Proteomes" id="UP001054837">
    <property type="component" value="Unassembled WGS sequence"/>
</dbReference>
<reference evidence="1 2" key="1">
    <citation type="submission" date="2021-06" db="EMBL/GenBank/DDBJ databases">
        <title>Caerostris darwini draft genome.</title>
        <authorList>
            <person name="Kono N."/>
            <person name="Arakawa K."/>
        </authorList>
    </citation>
    <scope>NUCLEOTIDE SEQUENCE [LARGE SCALE GENOMIC DNA]</scope>
</reference>
<protein>
    <submittedName>
        <fullName evidence="1">Uncharacterized protein</fullName>
    </submittedName>
</protein>
<dbReference type="AlphaFoldDB" id="A0AAV4RQS8"/>